<evidence type="ECO:0000313" key="2">
    <source>
        <dbReference type="EMBL" id="MBK1835026.1"/>
    </source>
</evidence>
<dbReference type="InterPro" id="IPR003115">
    <property type="entry name" value="ParB_N"/>
</dbReference>
<evidence type="ECO:0000259" key="1">
    <source>
        <dbReference type="SMART" id="SM00470"/>
    </source>
</evidence>
<reference evidence="2" key="1">
    <citation type="submission" date="2021-01" db="EMBL/GenBank/DDBJ databases">
        <title>Modified the classification status of verrucomicrobia.</title>
        <authorList>
            <person name="Feng X."/>
        </authorList>
    </citation>
    <scope>NUCLEOTIDE SEQUENCE</scope>
    <source>
        <strain evidence="2">KCTC 12986</strain>
    </source>
</reference>
<dbReference type="InterPro" id="IPR036086">
    <property type="entry name" value="ParB/Sulfiredoxin_sf"/>
</dbReference>
<proteinExistence type="predicted"/>
<evidence type="ECO:0000313" key="3">
    <source>
        <dbReference type="Proteomes" id="UP000604083"/>
    </source>
</evidence>
<dbReference type="RefSeq" id="WP_200392461.1">
    <property type="nucleotide sequence ID" value="NZ_JAENIO010000038.1"/>
</dbReference>
<dbReference type="Gene3D" id="3.90.1530.10">
    <property type="entry name" value="Conserved hypothetical protein from pyrococcus furiosus pfu- 392566-001, ParB domain"/>
    <property type="match status" value="1"/>
</dbReference>
<accession>A0A934RV41</accession>
<comment type="caution">
    <text evidence="2">The sequence shown here is derived from an EMBL/GenBank/DDBJ whole genome shotgun (WGS) entry which is preliminary data.</text>
</comment>
<keyword evidence="3" id="KW-1185">Reference proteome</keyword>
<protein>
    <recommendedName>
        <fullName evidence="1">ParB-like N-terminal domain-containing protein</fullName>
    </recommendedName>
</protein>
<dbReference type="SUPFAM" id="SSF110849">
    <property type="entry name" value="ParB/Sulfiredoxin"/>
    <property type="match status" value="1"/>
</dbReference>
<sequence>MSEPEIRCSYTRLVAVGELKPHPKNPNQHPREQLELFAKIIAHQGWRRPIRVSNLSGCITAGHGALAVAKLQGWAEVPVDFQDYASPEDEVADLLADNQLAQLADLDEAGVKGLLAELDDVELAGFFAEEEGDDPADTEPEVAFSEVLNESNNYIVLVFDNDVDWLQAQTHFELQPVMNRRQNGKPHTRGVGRVVNGAAYLNRITA</sequence>
<dbReference type="SMART" id="SM00470">
    <property type="entry name" value="ParB"/>
    <property type="match status" value="1"/>
</dbReference>
<dbReference type="EMBL" id="JAENIO010000038">
    <property type="protein sequence ID" value="MBK1835026.1"/>
    <property type="molecule type" value="Genomic_DNA"/>
</dbReference>
<name>A0A934RV41_9BACT</name>
<dbReference type="AlphaFoldDB" id="A0A934RV41"/>
<dbReference type="CDD" id="cd16403">
    <property type="entry name" value="ParB_N_like_MT"/>
    <property type="match status" value="1"/>
</dbReference>
<organism evidence="2 3">
    <name type="scientific">Roseibacillus ishigakijimensis</name>
    <dbReference type="NCBI Taxonomy" id="454146"/>
    <lineage>
        <taxon>Bacteria</taxon>
        <taxon>Pseudomonadati</taxon>
        <taxon>Verrucomicrobiota</taxon>
        <taxon>Verrucomicrobiia</taxon>
        <taxon>Verrucomicrobiales</taxon>
        <taxon>Verrucomicrobiaceae</taxon>
        <taxon>Roseibacillus</taxon>
    </lineage>
</organism>
<dbReference type="Proteomes" id="UP000604083">
    <property type="component" value="Unassembled WGS sequence"/>
</dbReference>
<feature type="domain" description="ParB-like N-terminal" evidence="1">
    <location>
        <begin position="12"/>
        <end position="99"/>
    </location>
</feature>
<gene>
    <name evidence="2" type="ORF">JIN78_13225</name>
</gene>